<dbReference type="OrthoDB" id="1938800at2759"/>
<gene>
    <name evidence="3" type="primary">LOC110011566</name>
</gene>
<dbReference type="KEGG" id="sind:110011566"/>
<sequence length="161" mass="18295">MDENNGSKEENLKGKISMENKKMWVVAGPAIFTRLSTFALEEEGLEGRWGKGLMKVMKGSLIVFIVERRRNLYMCTVSYDNIIAFVPECDKTTLWHKRLGHISLKGLDVLKREGILNGKFEKLDFCDDCVLGKHHKVHFPVLPSPNPSMSTCILDYVHANV</sequence>
<organism evidence="2 3">
    <name type="scientific">Sesamum indicum</name>
    <name type="common">Oriental sesame</name>
    <name type="synonym">Sesamum orientale</name>
    <dbReference type="NCBI Taxonomy" id="4182"/>
    <lineage>
        <taxon>Eukaryota</taxon>
        <taxon>Viridiplantae</taxon>
        <taxon>Streptophyta</taxon>
        <taxon>Embryophyta</taxon>
        <taxon>Tracheophyta</taxon>
        <taxon>Spermatophyta</taxon>
        <taxon>Magnoliopsida</taxon>
        <taxon>eudicotyledons</taxon>
        <taxon>Gunneridae</taxon>
        <taxon>Pentapetalae</taxon>
        <taxon>asterids</taxon>
        <taxon>lamiids</taxon>
        <taxon>Lamiales</taxon>
        <taxon>Pedaliaceae</taxon>
        <taxon>Sesamum</taxon>
    </lineage>
</organism>
<dbReference type="Proteomes" id="UP000504604">
    <property type="component" value="Linkage group LG2"/>
</dbReference>
<evidence type="ECO:0000259" key="1">
    <source>
        <dbReference type="Pfam" id="PF13976"/>
    </source>
</evidence>
<feature type="domain" description="GAG-pre-integrase" evidence="1">
    <location>
        <begin position="72"/>
        <end position="134"/>
    </location>
</feature>
<evidence type="ECO:0000313" key="2">
    <source>
        <dbReference type="Proteomes" id="UP000504604"/>
    </source>
</evidence>
<dbReference type="Pfam" id="PF13976">
    <property type="entry name" value="gag_pre-integrs"/>
    <property type="match status" value="1"/>
</dbReference>
<dbReference type="AlphaFoldDB" id="A0A8M8UL28"/>
<name>A0A8M8UL28_SESIN</name>
<evidence type="ECO:0000313" key="3">
    <source>
        <dbReference type="RefSeq" id="XP_020547423.1"/>
    </source>
</evidence>
<proteinExistence type="predicted"/>
<keyword evidence="2" id="KW-1185">Reference proteome</keyword>
<dbReference type="RefSeq" id="XP_020547423.1">
    <property type="nucleotide sequence ID" value="XM_020691764.1"/>
</dbReference>
<protein>
    <submittedName>
        <fullName evidence="3">Uncharacterized protein LOC110011566</fullName>
    </submittedName>
</protein>
<dbReference type="GeneID" id="110011566"/>
<accession>A0A8M8UL28</accession>
<reference evidence="3" key="1">
    <citation type="submission" date="2025-08" db="UniProtKB">
        <authorList>
            <consortium name="RefSeq"/>
        </authorList>
    </citation>
    <scope>IDENTIFICATION</scope>
</reference>
<dbReference type="InterPro" id="IPR025724">
    <property type="entry name" value="GAG-pre-integrase_dom"/>
</dbReference>